<organism evidence="2 3">
    <name type="scientific">Wolfiporia cocos (strain MD-104)</name>
    <name type="common">Brown rot fungus</name>
    <dbReference type="NCBI Taxonomy" id="742152"/>
    <lineage>
        <taxon>Eukaryota</taxon>
        <taxon>Fungi</taxon>
        <taxon>Dikarya</taxon>
        <taxon>Basidiomycota</taxon>
        <taxon>Agaricomycotina</taxon>
        <taxon>Agaricomycetes</taxon>
        <taxon>Polyporales</taxon>
        <taxon>Phaeolaceae</taxon>
        <taxon>Wolfiporia</taxon>
    </lineage>
</organism>
<keyword evidence="1" id="KW-0812">Transmembrane</keyword>
<dbReference type="EMBL" id="KB468009">
    <property type="protein sequence ID" value="PCH39524.1"/>
    <property type="molecule type" value="Genomic_DNA"/>
</dbReference>
<name>A0A2H3JS96_WOLCO</name>
<evidence type="ECO:0000313" key="2">
    <source>
        <dbReference type="EMBL" id="PCH39524.1"/>
    </source>
</evidence>
<evidence type="ECO:0000313" key="3">
    <source>
        <dbReference type="Proteomes" id="UP000218811"/>
    </source>
</evidence>
<reference evidence="2 3" key="1">
    <citation type="journal article" date="2012" name="Science">
        <title>The Paleozoic origin of enzymatic lignin decomposition reconstructed from 31 fungal genomes.</title>
        <authorList>
            <person name="Floudas D."/>
            <person name="Binder M."/>
            <person name="Riley R."/>
            <person name="Barry K."/>
            <person name="Blanchette R.A."/>
            <person name="Henrissat B."/>
            <person name="Martinez A.T."/>
            <person name="Otillar R."/>
            <person name="Spatafora J.W."/>
            <person name="Yadav J.S."/>
            <person name="Aerts A."/>
            <person name="Benoit I."/>
            <person name="Boyd A."/>
            <person name="Carlson A."/>
            <person name="Copeland A."/>
            <person name="Coutinho P.M."/>
            <person name="de Vries R.P."/>
            <person name="Ferreira P."/>
            <person name="Findley K."/>
            <person name="Foster B."/>
            <person name="Gaskell J."/>
            <person name="Glotzer D."/>
            <person name="Gorecki P."/>
            <person name="Heitman J."/>
            <person name="Hesse C."/>
            <person name="Hori C."/>
            <person name="Igarashi K."/>
            <person name="Jurgens J.A."/>
            <person name="Kallen N."/>
            <person name="Kersten P."/>
            <person name="Kohler A."/>
            <person name="Kuees U."/>
            <person name="Kumar T.K.A."/>
            <person name="Kuo A."/>
            <person name="LaButti K."/>
            <person name="Larrondo L.F."/>
            <person name="Lindquist E."/>
            <person name="Ling A."/>
            <person name="Lombard V."/>
            <person name="Lucas S."/>
            <person name="Lundell T."/>
            <person name="Martin R."/>
            <person name="McLaughlin D.J."/>
            <person name="Morgenstern I."/>
            <person name="Morin E."/>
            <person name="Murat C."/>
            <person name="Nagy L.G."/>
            <person name="Nolan M."/>
            <person name="Ohm R.A."/>
            <person name="Patyshakuliyeva A."/>
            <person name="Rokas A."/>
            <person name="Ruiz-Duenas F.J."/>
            <person name="Sabat G."/>
            <person name="Salamov A."/>
            <person name="Samejima M."/>
            <person name="Schmutz J."/>
            <person name="Slot J.C."/>
            <person name="St John F."/>
            <person name="Stenlid J."/>
            <person name="Sun H."/>
            <person name="Sun S."/>
            <person name="Syed K."/>
            <person name="Tsang A."/>
            <person name="Wiebenga A."/>
            <person name="Young D."/>
            <person name="Pisabarro A."/>
            <person name="Eastwood D.C."/>
            <person name="Martin F."/>
            <person name="Cullen D."/>
            <person name="Grigoriev I.V."/>
            <person name="Hibbett D.S."/>
        </authorList>
    </citation>
    <scope>NUCLEOTIDE SEQUENCE [LARGE SCALE GENOMIC DNA]</scope>
    <source>
        <strain evidence="2 3">MD-104</strain>
    </source>
</reference>
<keyword evidence="3" id="KW-1185">Reference proteome</keyword>
<sequence>MITQYVCYLYGLFLLITFDLQLRKIHARNNRAWPGVYLFQDYSKELCHRHYIQAGVDEFIILIFPIFLTSSLLFSVSVLPLISMQFLHLAEHHHIVYKL</sequence>
<feature type="transmembrane region" description="Helical" evidence="1">
    <location>
        <begin position="6"/>
        <end position="22"/>
    </location>
</feature>
<feature type="transmembrane region" description="Helical" evidence="1">
    <location>
        <begin position="59"/>
        <end position="82"/>
    </location>
</feature>
<protein>
    <submittedName>
        <fullName evidence="2">Uncharacterized protein</fullName>
    </submittedName>
</protein>
<keyword evidence="1" id="KW-1133">Transmembrane helix</keyword>
<gene>
    <name evidence="2" type="ORF">WOLCODRAFT_159117</name>
</gene>
<dbReference type="Proteomes" id="UP000218811">
    <property type="component" value="Unassembled WGS sequence"/>
</dbReference>
<keyword evidence="1" id="KW-0472">Membrane</keyword>
<proteinExistence type="predicted"/>
<accession>A0A2H3JS96</accession>
<evidence type="ECO:0000256" key="1">
    <source>
        <dbReference type="SAM" id="Phobius"/>
    </source>
</evidence>
<dbReference type="AlphaFoldDB" id="A0A2H3JS96"/>